<sequence>MQKDSPTEHIDDITKEPITEESGRTIPFSFDGNDYEITLTNRHAEALRETFSKYIAAARRAHKS</sequence>
<dbReference type="InterPro" id="IPR042261">
    <property type="entry name" value="Lsr2-like_dimerization"/>
</dbReference>
<proteinExistence type="predicted"/>
<feature type="compositionally biased region" description="Basic and acidic residues" evidence="1">
    <location>
        <begin position="1"/>
        <end position="23"/>
    </location>
</feature>
<feature type="domain" description="Lsr2 dimerization" evidence="2">
    <location>
        <begin position="3"/>
        <end position="61"/>
    </location>
</feature>
<geneLocation type="plasmid" evidence="3 4">
    <name>unnamed</name>
</geneLocation>
<dbReference type="EMBL" id="CP106880">
    <property type="protein sequence ID" value="UYC82763.1"/>
    <property type="molecule type" value="Genomic_DNA"/>
</dbReference>
<dbReference type="Pfam" id="PF11774">
    <property type="entry name" value="Lsr2"/>
    <property type="match status" value="1"/>
</dbReference>
<organism evidence="3 4">
    <name type="scientific">Curtobacterium poinsettiae</name>
    <dbReference type="NCBI Taxonomy" id="159612"/>
    <lineage>
        <taxon>Bacteria</taxon>
        <taxon>Bacillati</taxon>
        <taxon>Actinomycetota</taxon>
        <taxon>Actinomycetes</taxon>
        <taxon>Micrococcales</taxon>
        <taxon>Microbacteriaceae</taxon>
        <taxon>Curtobacterium</taxon>
    </lineage>
</organism>
<accession>A0A9Q9T4Z6</accession>
<dbReference type="InterPro" id="IPR024412">
    <property type="entry name" value="Lsr2_dim_dom"/>
</dbReference>
<reference evidence="3" key="1">
    <citation type="submission" date="2022-09" db="EMBL/GenBank/DDBJ databases">
        <title>Taxonomy of Curtobacterium flaccumfaciens.</title>
        <authorList>
            <person name="Osdaghi E."/>
            <person name="Taghavi S.M."/>
            <person name="Hamidizade M."/>
            <person name="Abachi H."/>
            <person name="Fazliarab A."/>
            <person name="Baeyen S."/>
            <person name="Portier P."/>
            <person name="Van Vaerenbergh J."/>
            <person name="Jacques M.-A."/>
        </authorList>
    </citation>
    <scope>NUCLEOTIDE SEQUENCE</scope>
    <source>
        <strain evidence="3">AGQB46</strain>
        <plasmid evidence="3">unnamed</plasmid>
    </source>
</reference>
<evidence type="ECO:0000313" key="3">
    <source>
        <dbReference type="EMBL" id="UYC82763.1"/>
    </source>
</evidence>
<dbReference type="Proteomes" id="UP001062223">
    <property type="component" value="Plasmid unnamed"/>
</dbReference>
<name>A0A9Q9T4Z6_9MICO</name>
<feature type="region of interest" description="Disordered" evidence="1">
    <location>
        <begin position="1"/>
        <end position="27"/>
    </location>
</feature>
<evidence type="ECO:0000256" key="1">
    <source>
        <dbReference type="SAM" id="MobiDB-lite"/>
    </source>
</evidence>
<gene>
    <name evidence="3" type="ORF">OE229_17670</name>
</gene>
<evidence type="ECO:0000259" key="2">
    <source>
        <dbReference type="Pfam" id="PF11774"/>
    </source>
</evidence>
<dbReference type="GeneID" id="99625343"/>
<keyword evidence="3" id="KW-0614">Plasmid</keyword>
<dbReference type="RefSeq" id="WP_214585368.1">
    <property type="nucleotide sequence ID" value="NZ_CP104936.1"/>
</dbReference>
<dbReference type="GO" id="GO:0003677">
    <property type="term" value="F:DNA binding"/>
    <property type="evidence" value="ECO:0007669"/>
    <property type="project" value="InterPro"/>
</dbReference>
<dbReference type="AlphaFoldDB" id="A0A9Q9T4Z6"/>
<dbReference type="Gene3D" id="3.30.60.230">
    <property type="entry name" value="Lsr2, dimerization domain"/>
    <property type="match status" value="1"/>
</dbReference>
<dbReference type="KEGG" id="cpoi:OE229_17670"/>
<protein>
    <submittedName>
        <fullName evidence="3">Lsr2 family protein</fullName>
    </submittedName>
</protein>
<evidence type="ECO:0000313" key="4">
    <source>
        <dbReference type="Proteomes" id="UP001062223"/>
    </source>
</evidence>